<evidence type="ECO:0000256" key="8">
    <source>
        <dbReference type="SAM" id="Phobius"/>
    </source>
</evidence>
<feature type="transmembrane region" description="Helical" evidence="8">
    <location>
        <begin position="200"/>
        <end position="223"/>
    </location>
</feature>
<reference evidence="9 10" key="1">
    <citation type="submission" date="2023-11" db="EMBL/GenBank/DDBJ databases">
        <title>Dfirmibasis_genome.</title>
        <authorList>
            <person name="Edelbroek B."/>
            <person name="Kjellin J."/>
            <person name="Jerlstrom-Hultqvist J."/>
            <person name="Soderbom F."/>
        </authorList>
    </citation>
    <scope>NUCLEOTIDE SEQUENCE [LARGE SCALE GENOMIC DNA]</scope>
    <source>
        <strain evidence="9 10">TNS-C-14</strain>
    </source>
</reference>
<dbReference type="GO" id="GO:0098554">
    <property type="term" value="C:cytoplasmic side of endoplasmic reticulum membrane"/>
    <property type="evidence" value="ECO:0007669"/>
    <property type="project" value="TreeGrafter"/>
</dbReference>
<gene>
    <name evidence="9" type="ORF">RB653_003757</name>
</gene>
<keyword evidence="7 8" id="KW-0472">Membrane</keyword>
<feature type="transmembrane region" description="Helical" evidence="8">
    <location>
        <begin position="243"/>
        <end position="265"/>
    </location>
</feature>
<evidence type="ECO:0000313" key="9">
    <source>
        <dbReference type="EMBL" id="KAK5582174.1"/>
    </source>
</evidence>
<dbReference type="InterPro" id="IPR006639">
    <property type="entry name" value="Preselin/SPP"/>
</dbReference>
<evidence type="ECO:0000256" key="2">
    <source>
        <dbReference type="ARBA" id="ARBA00006859"/>
    </source>
</evidence>
<feature type="transmembrane region" description="Helical" evidence="8">
    <location>
        <begin position="91"/>
        <end position="113"/>
    </location>
</feature>
<dbReference type="GO" id="GO:0033619">
    <property type="term" value="P:membrane protein proteolysis"/>
    <property type="evidence" value="ECO:0007669"/>
    <property type="project" value="TreeGrafter"/>
</dbReference>
<dbReference type="PANTHER" id="PTHR12174">
    <property type="entry name" value="SIGNAL PEPTIDE PEPTIDASE"/>
    <property type="match status" value="1"/>
</dbReference>
<keyword evidence="6 8" id="KW-1133">Transmembrane helix</keyword>
<feature type="transmembrane region" description="Helical" evidence="8">
    <location>
        <begin position="57"/>
        <end position="79"/>
    </location>
</feature>
<evidence type="ECO:0000256" key="3">
    <source>
        <dbReference type="ARBA" id="ARBA00022692"/>
    </source>
</evidence>
<proteinExistence type="inferred from homology"/>
<evidence type="ECO:0000256" key="5">
    <source>
        <dbReference type="ARBA" id="ARBA00022824"/>
    </source>
</evidence>
<feature type="transmembrane region" description="Helical" evidence="8">
    <location>
        <begin position="149"/>
        <end position="168"/>
    </location>
</feature>
<feature type="transmembrane region" description="Helical" evidence="8">
    <location>
        <begin position="23"/>
        <end position="45"/>
    </location>
</feature>
<dbReference type="Proteomes" id="UP001344447">
    <property type="component" value="Unassembled WGS sequence"/>
</dbReference>
<dbReference type="Pfam" id="PF04258">
    <property type="entry name" value="Peptidase_A22B"/>
    <property type="match status" value="1"/>
</dbReference>
<evidence type="ECO:0000256" key="4">
    <source>
        <dbReference type="ARBA" id="ARBA00022801"/>
    </source>
</evidence>
<dbReference type="AlphaFoldDB" id="A0AAN7TY98"/>
<comment type="caution">
    <text evidence="9">The sequence shown here is derived from an EMBL/GenBank/DDBJ whole genome shotgun (WGS) entry which is preliminary data.</text>
</comment>
<accession>A0AAN7TY98</accession>
<keyword evidence="4" id="KW-0378">Hydrolase</keyword>
<evidence type="ECO:0000256" key="7">
    <source>
        <dbReference type="ARBA" id="ARBA00023136"/>
    </source>
</evidence>
<keyword evidence="5" id="KW-0256">Endoplasmic reticulum</keyword>
<protein>
    <recommendedName>
        <fullName evidence="11">Peptidase A22B family protein</fullName>
    </recommendedName>
</protein>
<dbReference type="InterPro" id="IPR007369">
    <property type="entry name" value="Peptidase_A22B_SPP"/>
</dbReference>
<evidence type="ECO:0000313" key="10">
    <source>
        <dbReference type="Proteomes" id="UP001344447"/>
    </source>
</evidence>
<dbReference type="GO" id="GO:0006465">
    <property type="term" value="P:signal peptide processing"/>
    <property type="evidence" value="ECO:0007669"/>
    <property type="project" value="TreeGrafter"/>
</dbReference>
<evidence type="ECO:0008006" key="11">
    <source>
        <dbReference type="Google" id="ProtNLM"/>
    </source>
</evidence>
<keyword evidence="10" id="KW-1185">Reference proteome</keyword>
<feature type="transmembrane region" description="Helical" evidence="8">
    <location>
        <begin position="313"/>
        <end position="331"/>
    </location>
</feature>
<dbReference type="PANTHER" id="PTHR12174:SF23">
    <property type="entry name" value="MINOR HISTOCOMPATIBILITY ANTIGEN H13"/>
    <property type="match status" value="1"/>
</dbReference>
<keyword evidence="3 8" id="KW-0812">Transmembrane</keyword>
<dbReference type="GO" id="GO:0098553">
    <property type="term" value="C:lumenal side of endoplasmic reticulum membrane"/>
    <property type="evidence" value="ECO:0007669"/>
    <property type="project" value="TreeGrafter"/>
</dbReference>
<feature type="transmembrane region" description="Helical" evidence="8">
    <location>
        <begin position="285"/>
        <end position="307"/>
    </location>
</feature>
<dbReference type="EMBL" id="JAVFKY010000001">
    <property type="protein sequence ID" value="KAK5582174.1"/>
    <property type="molecule type" value="Genomic_DNA"/>
</dbReference>
<organism evidence="9 10">
    <name type="scientific">Dictyostelium firmibasis</name>
    <dbReference type="NCBI Taxonomy" id="79012"/>
    <lineage>
        <taxon>Eukaryota</taxon>
        <taxon>Amoebozoa</taxon>
        <taxon>Evosea</taxon>
        <taxon>Eumycetozoa</taxon>
        <taxon>Dictyostelia</taxon>
        <taxon>Dictyosteliales</taxon>
        <taxon>Dictyosteliaceae</taxon>
        <taxon>Dictyostelium</taxon>
    </lineage>
</organism>
<sequence>MEAVIESFKNLKMDLTIPDNGLLIAYISIWIMAIVPIYIGSFLSLKETKSESMSMSDAYTFPIIGSVFLFGLYLCFKFFDKDLINLILSYYFLLIGAFAMTNVLSSLFKYVLVGSSGNGKNKKQKEVKPLISFKIPTIKFITDAKDVKIDIYEIVSFIIAAGFSLWYIKTKHWIANNIFGLTFSIQGISFISLSEYSVGVMLLVGLFFYDIFWVFGTDVMVTVAKSFDAPIKLLFPKDIFADVYQFSMLGLGDIVLPGIFIALLLRFDRHIHQESKSKGPMKKTYFNSTLIAYALGLFTTIFVMHTFKAAQPALLYLVPFCVGSSMIVSAFKGQFKKLLWSNLDPTDKTVQTKKTN</sequence>
<comment type="similarity">
    <text evidence="2">Belongs to the peptidase A22B family.</text>
</comment>
<dbReference type="GO" id="GO:0042500">
    <property type="term" value="F:aspartic endopeptidase activity, intramembrane cleaving"/>
    <property type="evidence" value="ECO:0007669"/>
    <property type="project" value="InterPro"/>
</dbReference>
<evidence type="ECO:0000256" key="6">
    <source>
        <dbReference type="ARBA" id="ARBA00022989"/>
    </source>
</evidence>
<evidence type="ECO:0000256" key="1">
    <source>
        <dbReference type="ARBA" id="ARBA00004477"/>
    </source>
</evidence>
<dbReference type="SMART" id="SM00730">
    <property type="entry name" value="PSN"/>
    <property type="match status" value="1"/>
</dbReference>
<name>A0AAN7TY98_9MYCE</name>
<comment type="subcellular location">
    <subcellularLocation>
        <location evidence="1">Endoplasmic reticulum membrane</location>
        <topology evidence="1">Multi-pass membrane protein</topology>
    </subcellularLocation>
</comment>